<reference evidence="2" key="1">
    <citation type="submission" date="2023-10" db="EMBL/GenBank/DDBJ databases">
        <title>The first scallop-associated chemosynthetic bacterial symbiont.</title>
        <authorList>
            <person name="Lin Y.-T."/>
            <person name="Sun J."/>
            <person name="Ip J.C.-H."/>
            <person name="He X."/>
            <person name="Gao Z.-M."/>
            <person name="Perez M."/>
            <person name="Xu T."/>
            <person name="Qian P.-Y."/>
            <person name="Qiu J.-W."/>
        </authorList>
    </citation>
    <scope>NUCLEOTIDE SEQUENCE</scope>
    <source>
        <strain evidence="2">Gill1</strain>
    </source>
</reference>
<feature type="domain" description="Filamentous haemagglutinin FhaB/tRNA nuclease CdiA-like TPS" evidence="1">
    <location>
        <begin position="27"/>
        <end position="147"/>
    </location>
</feature>
<dbReference type="GO" id="GO:0004519">
    <property type="term" value="F:endonuclease activity"/>
    <property type="evidence" value="ECO:0007669"/>
    <property type="project" value="UniProtKB-KW"/>
</dbReference>
<keyword evidence="2" id="KW-0378">Hydrolase</keyword>
<organism evidence="2">
    <name type="scientific">Catillopecten margaritatus gill symbiont</name>
    <dbReference type="NCBI Taxonomy" id="3083288"/>
    <lineage>
        <taxon>Bacteria</taxon>
        <taxon>Pseudomonadati</taxon>
        <taxon>Pseudomonadota</taxon>
        <taxon>Gammaproteobacteria</taxon>
        <taxon>sulfur-oxidizing symbionts</taxon>
    </lineage>
</organism>
<evidence type="ECO:0000313" key="2">
    <source>
        <dbReference type="EMBL" id="WXU00292.1"/>
    </source>
</evidence>
<dbReference type="EC" id="3.1.-.-" evidence="2"/>
<dbReference type="SMART" id="SM00912">
    <property type="entry name" value="Haemagg_act"/>
    <property type="match status" value="1"/>
</dbReference>
<evidence type="ECO:0000259" key="1">
    <source>
        <dbReference type="SMART" id="SM00912"/>
    </source>
</evidence>
<gene>
    <name evidence="2" type="primary">cdiA</name>
    <name evidence="2" type="ORF">Ctma_1005</name>
</gene>
<dbReference type="Gene3D" id="2.160.20.10">
    <property type="entry name" value="Single-stranded right-handed beta-helix, Pectin lyase-like"/>
    <property type="match status" value="1"/>
</dbReference>
<dbReference type="Pfam" id="PF05860">
    <property type="entry name" value="TPS"/>
    <property type="match status" value="1"/>
</dbReference>
<accession>A0AAU6PH12</accession>
<keyword evidence="2" id="KW-0255">Endonuclease</keyword>
<dbReference type="GO" id="GO:0016787">
    <property type="term" value="F:hydrolase activity"/>
    <property type="evidence" value="ECO:0007669"/>
    <property type="project" value="UniProtKB-KW"/>
</dbReference>
<dbReference type="InterPro" id="IPR011050">
    <property type="entry name" value="Pectin_lyase_fold/virulence"/>
</dbReference>
<protein>
    <submittedName>
        <fullName evidence="2">16S rRNA endonuclease CdiA</fullName>
        <ecNumber evidence="2">3.1.-.-</ecNumber>
    </submittedName>
</protein>
<sequence length="293" mass="31082">MAFIPLVAYGVPLQTDGSTNTALDKARNNVPIVNIANPNSDGLSHNKFIHYNVGSEGLILNNSKQTNVDTQLGGIIFGNKNLTNNATVILNEVSSTNRSSLKGWTEIAGQKADLIIANPNGLTINGAGFINTNNITLTTGKPIFNNNQFNGLTVNGGDILIEGTGLNARNQDSTNIYSHYLQLNASINAKNLNIKLGQNTINKEGDITQSRHSEQAQNLLLDTSNLGGMYANRITLVGTDKGLGVNLPPEMLASTGDIIINNNGTLSLQKISAKGDIQITSSNDVDVNNNLGS</sequence>
<proteinExistence type="predicted"/>
<name>A0AAU6PH12_9GAMM</name>
<keyword evidence="2" id="KW-0540">Nuclease</keyword>
<dbReference type="AlphaFoldDB" id="A0AAU6PH12"/>
<dbReference type="InterPro" id="IPR008638">
    <property type="entry name" value="FhaB/CdiA-like_TPS"/>
</dbReference>
<dbReference type="SUPFAM" id="SSF51126">
    <property type="entry name" value="Pectin lyase-like"/>
    <property type="match status" value="1"/>
</dbReference>
<dbReference type="NCBIfam" id="TIGR01901">
    <property type="entry name" value="adhes_NPXG"/>
    <property type="match status" value="1"/>
</dbReference>
<dbReference type="EMBL" id="CP138327">
    <property type="protein sequence ID" value="WXU00292.1"/>
    <property type="molecule type" value="Genomic_DNA"/>
</dbReference>
<dbReference type="InterPro" id="IPR012334">
    <property type="entry name" value="Pectin_lyas_fold"/>
</dbReference>